<dbReference type="STRING" id="1244869.H261_10557"/>
<keyword evidence="1" id="KW-0472">Membrane</keyword>
<dbReference type="PATRIC" id="fig|1244869.3.peg.2133"/>
<dbReference type="AlphaFoldDB" id="M3ABW0"/>
<dbReference type="EMBL" id="AONQ01000024">
    <property type="protein sequence ID" value="EME69984.1"/>
    <property type="molecule type" value="Genomic_DNA"/>
</dbReference>
<keyword evidence="3" id="KW-1185">Reference proteome</keyword>
<feature type="transmembrane region" description="Helical" evidence="1">
    <location>
        <begin position="12"/>
        <end position="38"/>
    </location>
</feature>
<dbReference type="InterPro" id="IPR055644">
    <property type="entry name" value="DUF7220"/>
</dbReference>
<keyword evidence="1" id="KW-0812">Transmembrane</keyword>
<protein>
    <submittedName>
        <fullName evidence="2">Uncharacterized protein</fullName>
    </submittedName>
</protein>
<reference evidence="2 3" key="1">
    <citation type="journal article" date="2014" name="Genome Announc.">
        <title>Draft Genome Sequence of Magnetospirillum sp. Strain SO-1, a Freshwater Magnetotactic Bacterium Isolated from the Ol'khovka River, Russia.</title>
        <authorList>
            <person name="Grouzdev D.S."/>
            <person name="Dziuba M.V."/>
            <person name="Sukhacheva M.S."/>
            <person name="Mardanov A.V."/>
            <person name="Beletskiy A.V."/>
            <person name="Kuznetsov B.B."/>
            <person name="Skryabin K.G."/>
        </authorList>
    </citation>
    <scope>NUCLEOTIDE SEQUENCE [LARGE SCALE GENOMIC DNA]</scope>
    <source>
        <strain evidence="2 3">SO-1</strain>
    </source>
</reference>
<accession>M3ABW0</accession>
<gene>
    <name evidence="2" type="ORF">H261_10557</name>
</gene>
<comment type="caution">
    <text evidence="2">The sequence shown here is derived from an EMBL/GenBank/DDBJ whole genome shotgun (WGS) entry which is preliminary data.</text>
</comment>
<dbReference type="Pfam" id="PF23858">
    <property type="entry name" value="DUF7220"/>
    <property type="match status" value="1"/>
</dbReference>
<dbReference type="RefSeq" id="WP_008617170.1">
    <property type="nucleotide sequence ID" value="NZ_AONQ01000024.1"/>
</dbReference>
<evidence type="ECO:0000256" key="1">
    <source>
        <dbReference type="SAM" id="Phobius"/>
    </source>
</evidence>
<feature type="transmembrane region" description="Helical" evidence="1">
    <location>
        <begin position="44"/>
        <end position="61"/>
    </location>
</feature>
<keyword evidence="1" id="KW-1133">Transmembrane helix</keyword>
<organism evidence="2 3">
    <name type="scientific">Paramagnetospirillum caucaseum</name>
    <dbReference type="NCBI Taxonomy" id="1244869"/>
    <lineage>
        <taxon>Bacteria</taxon>
        <taxon>Pseudomonadati</taxon>
        <taxon>Pseudomonadota</taxon>
        <taxon>Alphaproteobacteria</taxon>
        <taxon>Rhodospirillales</taxon>
        <taxon>Magnetospirillaceae</taxon>
        <taxon>Paramagnetospirillum</taxon>
    </lineage>
</organism>
<dbReference type="OrthoDB" id="7361160at2"/>
<name>M3ABW0_9PROT</name>
<dbReference type="Proteomes" id="UP000011744">
    <property type="component" value="Unassembled WGS sequence"/>
</dbReference>
<dbReference type="eggNOG" id="ENOG50331ZH">
    <property type="taxonomic scope" value="Bacteria"/>
</dbReference>
<sequence length="70" mass="7817">MRQSRRMSLVEAAANVVIGYGIAVATQVVVFPFFGIRITLADDLTIGLVFAVVSILRSYALRRLFEVCRR</sequence>
<evidence type="ECO:0000313" key="2">
    <source>
        <dbReference type="EMBL" id="EME69984.1"/>
    </source>
</evidence>
<proteinExistence type="predicted"/>
<evidence type="ECO:0000313" key="3">
    <source>
        <dbReference type="Proteomes" id="UP000011744"/>
    </source>
</evidence>